<gene>
    <name evidence="1" type="ORF">M9458_026641</name>
</gene>
<feature type="non-terminal residue" evidence="1">
    <location>
        <position position="1"/>
    </location>
</feature>
<proteinExistence type="predicted"/>
<comment type="caution">
    <text evidence="1">The sequence shown here is derived from an EMBL/GenBank/DDBJ whole genome shotgun (WGS) entry which is preliminary data.</text>
</comment>
<keyword evidence="2" id="KW-1185">Reference proteome</keyword>
<dbReference type="EMBL" id="JAMKFB020000013">
    <property type="protein sequence ID" value="KAL0177747.1"/>
    <property type="molecule type" value="Genomic_DNA"/>
</dbReference>
<protein>
    <submittedName>
        <fullName evidence="1">Uncharacterized protein</fullName>
    </submittedName>
</protein>
<accession>A0ABD0PVD9</accession>
<reference evidence="1 2" key="1">
    <citation type="submission" date="2024-05" db="EMBL/GenBank/DDBJ databases">
        <title>Genome sequencing and assembly of Indian major carp, Cirrhinus mrigala (Hamilton, 1822).</title>
        <authorList>
            <person name="Mohindra V."/>
            <person name="Chowdhury L.M."/>
            <person name="Lal K."/>
            <person name="Jena J.K."/>
        </authorList>
    </citation>
    <scope>NUCLEOTIDE SEQUENCE [LARGE SCALE GENOMIC DNA]</scope>
    <source>
        <strain evidence="1">CM1030</strain>
        <tissue evidence="1">Blood</tissue>
    </source>
</reference>
<sequence>ILFRVFCNTICPSDLRLSVQDYYMSLQQWKKNKAAQRLSSRHIPQNLSVNADMPYLTDCNAEAGAVLS</sequence>
<evidence type="ECO:0000313" key="2">
    <source>
        <dbReference type="Proteomes" id="UP001529510"/>
    </source>
</evidence>
<dbReference type="AlphaFoldDB" id="A0ABD0PVD9"/>
<name>A0ABD0PVD9_CIRMR</name>
<organism evidence="1 2">
    <name type="scientific">Cirrhinus mrigala</name>
    <name type="common">Mrigala</name>
    <dbReference type="NCBI Taxonomy" id="683832"/>
    <lineage>
        <taxon>Eukaryota</taxon>
        <taxon>Metazoa</taxon>
        <taxon>Chordata</taxon>
        <taxon>Craniata</taxon>
        <taxon>Vertebrata</taxon>
        <taxon>Euteleostomi</taxon>
        <taxon>Actinopterygii</taxon>
        <taxon>Neopterygii</taxon>
        <taxon>Teleostei</taxon>
        <taxon>Ostariophysi</taxon>
        <taxon>Cypriniformes</taxon>
        <taxon>Cyprinidae</taxon>
        <taxon>Labeoninae</taxon>
        <taxon>Labeonini</taxon>
        <taxon>Cirrhinus</taxon>
    </lineage>
</organism>
<dbReference type="Proteomes" id="UP001529510">
    <property type="component" value="Unassembled WGS sequence"/>
</dbReference>
<evidence type="ECO:0000313" key="1">
    <source>
        <dbReference type="EMBL" id="KAL0177747.1"/>
    </source>
</evidence>